<reference evidence="5" key="1">
    <citation type="submission" date="2021-01" db="EMBL/GenBank/DDBJ databases">
        <title>Modified the classification status of verrucomicrobia.</title>
        <authorList>
            <person name="Feng X."/>
        </authorList>
    </citation>
    <scope>NUCLEOTIDE SEQUENCE</scope>
    <source>
        <strain evidence="5">KCTC 22201</strain>
    </source>
</reference>
<dbReference type="InterPro" id="IPR013099">
    <property type="entry name" value="K_chnl_dom"/>
</dbReference>
<dbReference type="Pfam" id="PF02254">
    <property type="entry name" value="TrkA_N"/>
    <property type="match status" value="2"/>
</dbReference>
<proteinExistence type="predicted"/>
<keyword evidence="5" id="KW-0406">Ion transport</keyword>
<name>A0A934VGY2_9BACT</name>
<evidence type="ECO:0000313" key="5">
    <source>
        <dbReference type="EMBL" id="MBK1828065.1"/>
    </source>
</evidence>
<dbReference type="Gene3D" id="3.40.50.720">
    <property type="entry name" value="NAD(P)-binding Rossmann-like Domain"/>
    <property type="match status" value="2"/>
</dbReference>
<evidence type="ECO:0000259" key="3">
    <source>
        <dbReference type="PROSITE" id="PS51201"/>
    </source>
</evidence>
<evidence type="ECO:0000256" key="1">
    <source>
        <dbReference type="ARBA" id="ARBA00004651"/>
    </source>
</evidence>
<feature type="domain" description="RCK C-terminal" evidence="4">
    <location>
        <begin position="480"/>
        <end position="564"/>
    </location>
</feature>
<keyword evidence="5" id="KW-0407">Ion channel</keyword>
<sequence>MKTIVSVVSTLMQNRTSRTNLLALMKLVLVLVLLITAYSITFHMLMEREGQHHSWVTGFYWTLTVMSTLGFGDITFESDAGRIFSILVMVSGVIFLLVILPFTFIEFFYAPWMKAQESAKAPIELPEGTSGHVIFTNYGPVTSMLIRMLEENDIGYVVLVPSVEKALDMRDKNIPVVCGDPSDPKTYTRVGVEKAAMVVTTLDDVTNTNVTFTVRELTERVPIIASATAEQIRDALELAGVTHILRLEEIMGQALARRVIGNDAEAHVIGELKGLIIAEASPAKTPLVGKTIAESGLRGTTGVTVVGIWTRGRFEPVEPDTRIGEHTVLVLAGSQEHFDRYNEVYGKHVAEDERLKVVIVGGGRVGRATSRALTEAGIPWTIIEKLPERVRHIENAIIGDAADFEVLVEAGLQEAASVIVTTHDDETNVFLTIFYRRLRNGLQIISRCTHESKASRLHRAGADLTLSYASMGANTIFNHIRGSDTVLLAEGINIFKVNAPRALAGKTLMETAVRSRTGCSIIAVERDGERVVNPDPDILLPEDGALVLIGSLEAEKNFRAAFPCQDS</sequence>
<dbReference type="PANTHER" id="PTHR43833">
    <property type="entry name" value="POTASSIUM CHANNEL PROTEIN 2-RELATED-RELATED"/>
    <property type="match status" value="1"/>
</dbReference>
<dbReference type="Pfam" id="PF07885">
    <property type="entry name" value="Ion_trans_2"/>
    <property type="match status" value="1"/>
</dbReference>
<dbReference type="SUPFAM" id="SSF81324">
    <property type="entry name" value="Voltage-gated potassium channels"/>
    <property type="match status" value="1"/>
</dbReference>
<feature type="domain" description="RCK N-terminal" evidence="3">
    <location>
        <begin position="130"/>
        <end position="245"/>
    </location>
</feature>
<dbReference type="Gene3D" id="3.30.70.1450">
    <property type="entry name" value="Regulator of K+ conductance, C-terminal domain"/>
    <property type="match status" value="2"/>
</dbReference>
<dbReference type="InterPro" id="IPR006037">
    <property type="entry name" value="RCK_C"/>
</dbReference>
<dbReference type="Pfam" id="PF02080">
    <property type="entry name" value="TrkA_C"/>
    <property type="match status" value="2"/>
</dbReference>
<feature type="transmembrane region" description="Helical" evidence="2">
    <location>
        <begin position="83"/>
        <end position="109"/>
    </location>
</feature>
<organism evidence="5 6">
    <name type="scientific">Haloferula rosea</name>
    <dbReference type="NCBI Taxonomy" id="490093"/>
    <lineage>
        <taxon>Bacteria</taxon>
        <taxon>Pseudomonadati</taxon>
        <taxon>Verrucomicrobiota</taxon>
        <taxon>Verrucomicrobiia</taxon>
        <taxon>Verrucomicrobiales</taxon>
        <taxon>Verrucomicrobiaceae</taxon>
        <taxon>Haloferula</taxon>
    </lineage>
</organism>
<feature type="transmembrane region" description="Helical" evidence="2">
    <location>
        <begin position="58"/>
        <end position="76"/>
    </location>
</feature>
<keyword evidence="6" id="KW-1185">Reference proteome</keyword>
<dbReference type="AlphaFoldDB" id="A0A934VGY2"/>
<dbReference type="InterPro" id="IPR050721">
    <property type="entry name" value="Trk_Ktr_HKT_K-transport"/>
</dbReference>
<feature type="transmembrane region" description="Helical" evidence="2">
    <location>
        <begin position="21"/>
        <end position="46"/>
    </location>
</feature>
<dbReference type="InterPro" id="IPR036291">
    <property type="entry name" value="NAD(P)-bd_dom_sf"/>
</dbReference>
<dbReference type="GO" id="GO:0008324">
    <property type="term" value="F:monoatomic cation transmembrane transporter activity"/>
    <property type="evidence" value="ECO:0007669"/>
    <property type="project" value="InterPro"/>
</dbReference>
<keyword evidence="2" id="KW-0472">Membrane</keyword>
<dbReference type="Gene3D" id="1.10.287.70">
    <property type="match status" value="1"/>
</dbReference>
<evidence type="ECO:0000259" key="4">
    <source>
        <dbReference type="PROSITE" id="PS51202"/>
    </source>
</evidence>
<dbReference type="PROSITE" id="PS51201">
    <property type="entry name" value="RCK_N"/>
    <property type="match status" value="2"/>
</dbReference>
<dbReference type="GO" id="GO:0005886">
    <property type="term" value="C:plasma membrane"/>
    <property type="evidence" value="ECO:0007669"/>
    <property type="project" value="UniProtKB-SubCell"/>
</dbReference>
<gene>
    <name evidence="5" type="ORF">JIN81_13620</name>
</gene>
<keyword evidence="2" id="KW-1133">Transmembrane helix</keyword>
<accession>A0A934VGY2</accession>
<dbReference type="InterPro" id="IPR003148">
    <property type="entry name" value="RCK_N"/>
</dbReference>
<dbReference type="SUPFAM" id="SSF116726">
    <property type="entry name" value="TrkA C-terminal domain-like"/>
    <property type="match status" value="2"/>
</dbReference>
<dbReference type="Proteomes" id="UP000658278">
    <property type="component" value="Unassembled WGS sequence"/>
</dbReference>
<keyword evidence="2" id="KW-0812">Transmembrane</keyword>
<protein>
    <submittedName>
        <fullName evidence="5">Potassium channel protein</fullName>
    </submittedName>
</protein>
<dbReference type="GO" id="GO:0006813">
    <property type="term" value="P:potassium ion transport"/>
    <property type="evidence" value="ECO:0007669"/>
    <property type="project" value="InterPro"/>
</dbReference>
<comment type="caution">
    <text evidence="5">The sequence shown here is derived from an EMBL/GenBank/DDBJ whole genome shotgun (WGS) entry which is preliminary data.</text>
</comment>
<dbReference type="EMBL" id="JAENII010000010">
    <property type="protein sequence ID" value="MBK1828065.1"/>
    <property type="molecule type" value="Genomic_DNA"/>
</dbReference>
<dbReference type="SUPFAM" id="SSF51735">
    <property type="entry name" value="NAD(P)-binding Rossmann-fold domains"/>
    <property type="match status" value="2"/>
</dbReference>
<feature type="domain" description="RCK N-terminal" evidence="3">
    <location>
        <begin position="354"/>
        <end position="467"/>
    </location>
</feature>
<keyword evidence="5" id="KW-0813">Transport</keyword>
<dbReference type="PANTHER" id="PTHR43833:SF9">
    <property type="entry name" value="POTASSIUM CHANNEL PROTEIN YUGO-RELATED"/>
    <property type="match status" value="1"/>
</dbReference>
<dbReference type="PROSITE" id="PS51202">
    <property type="entry name" value="RCK_C"/>
    <property type="match status" value="2"/>
</dbReference>
<feature type="domain" description="RCK C-terminal" evidence="4">
    <location>
        <begin position="263"/>
        <end position="347"/>
    </location>
</feature>
<dbReference type="RefSeq" id="WP_200280718.1">
    <property type="nucleotide sequence ID" value="NZ_JAENII010000010.1"/>
</dbReference>
<evidence type="ECO:0000313" key="6">
    <source>
        <dbReference type="Proteomes" id="UP000658278"/>
    </source>
</evidence>
<comment type="subcellular location">
    <subcellularLocation>
        <location evidence="1">Cell membrane</location>
        <topology evidence="1">Multi-pass membrane protein</topology>
    </subcellularLocation>
</comment>
<evidence type="ECO:0000256" key="2">
    <source>
        <dbReference type="SAM" id="Phobius"/>
    </source>
</evidence>
<dbReference type="InterPro" id="IPR036721">
    <property type="entry name" value="RCK_C_sf"/>
</dbReference>